<dbReference type="Pfam" id="PF01071">
    <property type="entry name" value="GARS_A"/>
    <property type="match status" value="1"/>
</dbReference>
<dbReference type="Gene3D" id="3.40.50.20">
    <property type="match status" value="1"/>
</dbReference>
<keyword evidence="5 12" id="KW-0436">Ligase</keyword>
<dbReference type="EMBL" id="CP126981">
    <property type="protein sequence ID" value="WIM86193.1"/>
    <property type="molecule type" value="Genomic_DNA"/>
</dbReference>
<dbReference type="InterPro" id="IPR011054">
    <property type="entry name" value="Rudment_hybrid_motif"/>
</dbReference>
<dbReference type="PROSITE" id="PS00184">
    <property type="entry name" value="GARS"/>
    <property type="match status" value="1"/>
</dbReference>
<evidence type="ECO:0000256" key="10">
    <source>
        <dbReference type="ARBA" id="ARBA00042242"/>
    </source>
</evidence>
<evidence type="ECO:0000256" key="7">
    <source>
        <dbReference type="ARBA" id="ARBA00022755"/>
    </source>
</evidence>
<dbReference type="EC" id="6.3.4.13" evidence="4 12"/>
<sequence>MRVLVIGSGAREHALLLALRADPQVEALAIAPGNAGTASVADQHDVDVSSSDDVVALAREVHADLVVIGPEVPLVLGVADAVRAAGIACFGPSKDAAQIEGSKAFAKDVMAAAGVRTASSEIVDSPADVDAALDRFGPGAGDPAWVVKDDRLAAGKGVVVTPDRDVARAHAASLLESGHPVLLESFLDGPEVSLFCIVDGETVVPLLAAQDFKRVGDGDAGPNTGGMGAYAPLPWLPDDVYRSIVGLIVEPVAAELVRRGSSFSGLLYAGLAITSNGPAVIEFNCRFGDPETQSVLALLESPLGQLLNAAATGTLASFGELRWRDGAAVTVVVAAENYPGKPRVGDAISGSEAAGVLHAGTIRRDDGAIVSTGGRVLSVVGTGADLTAARSAAYDIIGSIRLPGSHFRTDIGLAAAEGRISL</sequence>
<reference evidence="15 16" key="1">
    <citation type="journal article" date="2023" name="Microbiol. Resour. Announc.">
        <title>Complete Genome Sequence of Mycobacterium wuenschmanii, a novel Nontuberculous Mycobacterium Isolated from a captive population of Amazon Milk Frogs.</title>
        <authorList>
            <person name="Hicks J."/>
            <person name="Zeineldin M."/>
            <person name="Ward H."/>
            <person name="Wuenschmann A."/>
            <person name="Camp P."/>
            <person name="Farrell D."/>
            <person name="Lehman K."/>
            <person name="Thacker T."/>
            <person name="Cuthbert E."/>
        </authorList>
    </citation>
    <scope>NUCLEOTIDE SEQUENCE [LARGE SCALE GENOMIC DNA]</scope>
    <source>
        <strain evidence="15 16">Wuenschmanii</strain>
    </source>
</reference>
<keyword evidence="16" id="KW-1185">Reference proteome</keyword>
<dbReference type="InterPro" id="IPR020562">
    <property type="entry name" value="PRibGlycinamide_synth_N"/>
</dbReference>
<dbReference type="InterPro" id="IPR011761">
    <property type="entry name" value="ATP-grasp"/>
</dbReference>
<comment type="catalytic activity">
    <reaction evidence="12">
        <text>5-phospho-beta-D-ribosylamine + glycine + ATP = N(1)-(5-phospho-beta-D-ribosyl)glycinamide + ADP + phosphate + H(+)</text>
        <dbReference type="Rhea" id="RHEA:17453"/>
        <dbReference type="ChEBI" id="CHEBI:15378"/>
        <dbReference type="ChEBI" id="CHEBI:30616"/>
        <dbReference type="ChEBI" id="CHEBI:43474"/>
        <dbReference type="ChEBI" id="CHEBI:57305"/>
        <dbReference type="ChEBI" id="CHEBI:58681"/>
        <dbReference type="ChEBI" id="CHEBI:143788"/>
        <dbReference type="ChEBI" id="CHEBI:456216"/>
        <dbReference type="EC" id="6.3.4.13"/>
    </reaction>
</comment>
<dbReference type="Pfam" id="PF02844">
    <property type="entry name" value="GARS_N"/>
    <property type="match status" value="1"/>
</dbReference>
<protein>
    <recommendedName>
        <fullName evidence="4 12">Phosphoribosylamine--glycine ligase</fullName>
        <ecNumber evidence="4 12">6.3.4.13</ecNumber>
    </recommendedName>
    <alternativeName>
        <fullName evidence="12">GARS</fullName>
    </alternativeName>
    <alternativeName>
        <fullName evidence="10 12">Glycinamide ribonucleotide synthetase</fullName>
    </alternativeName>
    <alternativeName>
        <fullName evidence="11 12">Phosphoribosylglycinamide synthetase</fullName>
    </alternativeName>
</protein>
<dbReference type="InterPro" id="IPR037123">
    <property type="entry name" value="PRibGlycinamide_synth_C_sf"/>
</dbReference>
<comment type="cofactor">
    <cofactor evidence="2">
        <name>Mg(2+)</name>
        <dbReference type="ChEBI" id="CHEBI:18420"/>
    </cofactor>
</comment>
<evidence type="ECO:0000256" key="9">
    <source>
        <dbReference type="ARBA" id="ARBA00038345"/>
    </source>
</evidence>
<evidence type="ECO:0000256" key="2">
    <source>
        <dbReference type="ARBA" id="ARBA00001946"/>
    </source>
</evidence>
<evidence type="ECO:0000256" key="6">
    <source>
        <dbReference type="ARBA" id="ARBA00022741"/>
    </source>
</evidence>
<comment type="similarity">
    <text evidence="9 12">Belongs to the GARS family.</text>
</comment>
<dbReference type="Gene3D" id="3.30.1490.20">
    <property type="entry name" value="ATP-grasp fold, A domain"/>
    <property type="match status" value="1"/>
</dbReference>
<evidence type="ECO:0000256" key="3">
    <source>
        <dbReference type="ARBA" id="ARBA00005174"/>
    </source>
</evidence>
<dbReference type="PROSITE" id="PS50975">
    <property type="entry name" value="ATP_GRASP"/>
    <property type="match status" value="1"/>
</dbReference>
<dbReference type="RefSeq" id="WP_285185412.1">
    <property type="nucleotide sequence ID" value="NZ_CP126981.1"/>
</dbReference>
<dbReference type="GO" id="GO:0004637">
    <property type="term" value="F:phosphoribosylamine-glycine ligase activity"/>
    <property type="evidence" value="ECO:0007669"/>
    <property type="project" value="UniProtKB-EC"/>
</dbReference>
<keyword evidence="8 13" id="KW-0067">ATP-binding</keyword>
<evidence type="ECO:0000256" key="12">
    <source>
        <dbReference type="HAMAP-Rule" id="MF_00138"/>
    </source>
</evidence>
<dbReference type="SUPFAM" id="SSF52440">
    <property type="entry name" value="PreATP-grasp domain"/>
    <property type="match status" value="1"/>
</dbReference>
<dbReference type="PANTHER" id="PTHR43472">
    <property type="entry name" value="PHOSPHORIBOSYLAMINE--GLYCINE LIGASE"/>
    <property type="match status" value="1"/>
</dbReference>
<dbReference type="NCBIfam" id="TIGR00877">
    <property type="entry name" value="purD"/>
    <property type="match status" value="1"/>
</dbReference>
<evidence type="ECO:0000259" key="14">
    <source>
        <dbReference type="PROSITE" id="PS50975"/>
    </source>
</evidence>
<dbReference type="Pfam" id="PF02843">
    <property type="entry name" value="GARS_C"/>
    <property type="match status" value="1"/>
</dbReference>
<evidence type="ECO:0000256" key="13">
    <source>
        <dbReference type="PROSITE-ProRule" id="PRU00409"/>
    </source>
</evidence>
<dbReference type="SUPFAM" id="SSF56059">
    <property type="entry name" value="Glutathione synthetase ATP-binding domain-like"/>
    <property type="match status" value="1"/>
</dbReference>
<evidence type="ECO:0000256" key="1">
    <source>
        <dbReference type="ARBA" id="ARBA00001936"/>
    </source>
</evidence>
<dbReference type="HAMAP" id="MF_00138">
    <property type="entry name" value="GARS"/>
    <property type="match status" value="1"/>
</dbReference>
<name>A0ABY8VRC5_9MYCO</name>
<evidence type="ECO:0000256" key="5">
    <source>
        <dbReference type="ARBA" id="ARBA00022598"/>
    </source>
</evidence>
<evidence type="ECO:0000256" key="11">
    <source>
        <dbReference type="ARBA" id="ARBA00042864"/>
    </source>
</evidence>
<dbReference type="InterPro" id="IPR020559">
    <property type="entry name" value="PRibGlycinamide_synth_CS"/>
</dbReference>
<keyword evidence="7 12" id="KW-0658">Purine biosynthesis</keyword>
<dbReference type="SMART" id="SM01209">
    <property type="entry name" value="GARS_A"/>
    <property type="match status" value="1"/>
</dbReference>
<gene>
    <name evidence="12 15" type="primary">purD</name>
    <name evidence="15" type="ORF">PT015_14880</name>
</gene>
<evidence type="ECO:0000256" key="8">
    <source>
        <dbReference type="ARBA" id="ARBA00022840"/>
    </source>
</evidence>
<dbReference type="SUPFAM" id="SSF51246">
    <property type="entry name" value="Rudiment single hybrid motif"/>
    <property type="match status" value="1"/>
</dbReference>
<evidence type="ECO:0000313" key="16">
    <source>
        <dbReference type="Proteomes" id="UP001236585"/>
    </source>
</evidence>
<evidence type="ECO:0000313" key="15">
    <source>
        <dbReference type="EMBL" id="WIM86193.1"/>
    </source>
</evidence>
<keyword evidence="6 13" id="KW-0547">Nucleotide-binding</keyword>
<dbReference type="InterPro" id="IPR020560">
    <property type="entry name" value="PRibGlycinamide_synth_C-dom"/>
</dbReference>
<comment type="pathway">
    <text evidence="3 12">Purine metabolism; IMP biosynthesis via de novo pathway; N(1)-(5-phospho-D-ribosyl)glycinamide from 5-phospho-alpha-D-ribose 1-diphosphate: step 2/2.</text>
</comment>
<dbReference type="Gene3D" id="3.30.470.20">
    <property type="entry name" value="ATP-grasp fold, B domain"/>
    <property type="match status" value="1"/>
</dbReference>
<comment type="cofactor">
    <cofactor evidence="1">
        <name>Mn(2+)</name>
        <dbReference type="ChEBI" id="CHEBI:29035"/>
    </cofactor>
</comment>
<dbReference type="InterPro" id="IPR020561">
    <property type="entry name" value="PRibGlycinamid_synth_ATP-grasp"/>
</dbReference>
<evidence type="ECO:0000256" key="4">
    <source>
        <dbReference type="ARBA" id="ARBA00013255"/>
    </source>
</evidence>
<organism evidence="15 16">
    <name type="scientific">Candidatus Mycobacterium wuenschmannii</name>
    <dbReference type="NCBI Taxonomy" id="3027808"/>
    <lineage>
        <taxon>Bacteria</taxon>
        <taxon>Bacillati</taxon>
        <taxon>Actinomycetota</taxon>
        <taxon>Actinomycetes</taxon>
        <taxon>Mycobacteriales</taxon>
        <taxon>Mycobacteriaceae</taxon>
        <taxon>Mycobacterium</taxon>
    </lineage>
</organism>
<dbReference type="Gene3D" id="3.90.600.10">
    <property type="entry name" value="Phosphoribosylglycinamide synthetase, C-terminal domain"/>
    <property type="match status" value="1"/>
</dbReference>
<dbReference type="InterPro" id="IPR000115">
    <property type="entry name" value="PRibGlycinamide_synth"/>
</dbReference>
<dbReference type="InterPro" id="IPR013815">
    <property type="entry name" value="ATP_grasp_subdomain_1"/>
</dbReference>
<dbReference type="SMART" id="SM01210">
    <property type="entry name" value="GARS_C"/>
    <property type="match status" value="1"/>
</dbReference>
<accession>A0ABY8VRC5</accession>
<dbReference type="Proteomes" id="UP001236585">
    <property type="component" value="Chromosome"/>
</dbReference>
<dbReference type="InterPro" id="IPR016185">
    <property type="entry name" value="PreATP-grasp_dom_sf"/>
</dbReference>
<feature type="domain" description="ATP-grasp" evidence="14">
    <location>
        <begin position="107"/>
        <end position="312"/>
    </location>
</feature>
<dbReference type="PANTHER" id="PTHR43472:SF1">
    <property type="entry name" value="PHOSPHORIBOSYLAMINE--GLYCINE LIGASE, CHLOROPLASTIC"/>
    <property type="match status" value="1"/>
</dbReference>
<proteinExistence type="inferred from homology"/>